<sequence>MKMQHTLHLLDQLGFSSLSDAFKNQNLVLSQSWLPLLRIPPHPHPFLAVLF</sequence>
<reference evidence="1" key="2">
    <citation type="submission" date="2015-06" db="UniProtKB">
        <authorList>
            <consortium name="EnsemblPlants"/>
        </authorList>
    </citation>
    <scope>IDENTIFICATION</scope>
    <source>
        <strain evidence="1">DM1-3 516 R44</strain>
    </source>
</reference>
<reference evidence="2" key="1">
    <citation type="journal article" date="2011" name="Nature">
        <title>Genome sequence and analysis of the tuber crop potato.</title>
        <authorList>
            <consortium name="The Potato Genome Sequencing Consortium"/>
        </authorList>
    </citation>
    <scope>NUCLEOTIDE SEQUENCE [LARGE SCALE GENOMIC DNA]</scope>
    <source>
        <strain evidence="2">cv. DM1-3 516 R44</strain>
    </source>
</reference>
<evidence type="ECO:0000313" key="2">
    <source>
        <dbReference type="Proteomes" id="UP000011115"/>
    </source>
</evidence>
<keyword evidence="2" id="KW-1185">Reference proteome</keyword>
<name>M1CG66_SOLTU</name>
<dbReference type="AlphaFoldDB" id="M1CG66"/>
<dbReference type="Proteomes" id="UP000011115">
    <property type="component" value="Unassembled WGS sequence"/>
</dbReference>
<proteinExistence type="predicted"/>
<organism evidence="1 2">
    <name type="scientific">Solanum tuberosum</name>
    <name type="common">Potato</name>
    <dbReference type="NCBI Taxonomy" id="4113"/>
    <lineage>
        <taxon>Eukaryota</taxon>
        <taxon>Viridiplantae</taxon>
        <taxon>Streptophyta</taxon>
        <taxon>Embryophyta</taxon>
        <taxon>Tracheophyta</taxon>
        <taxon>Spermatophyta</taxon>
        <taxon>Magnoliopsida</taxon>
        <taxon>eudicotyledons</taxon>
        <taxon>Gunneridae</taxon>
        <taxon>Pentapetalae</taxon>
        <taxon>asterids</taxon>
        <taxon>lamiids</taxon>
        <taxon>Solanales</taxon>
        <taxon>Solanaceae</taxon>
        <taxon>Solanoideae</taxon>
        <taxon>Solaneae</taxon>
        <taxon>Solanum</taxon>
    </lineage>
</organism>
<accession>M1CG66</accession>
<dbReference type="EnsemblPlants" id="PGSC0003DMT400066789">
    <property type="protein sequence ID" value="PGSC0003DMT400066789"/>
    <property type="gene ID" value="PGSC0003DMG400025966"/>
</dbReference>
<dbReference type="HOGENOM" id="CLU_3110152_0_0_1"/>
<protein>
    <submittedName>
        <fullName evidence="1">Beta-tubulin cofactor d</fullName>
    </submittedName>
</protein>
<dbReference type="Gramene" id="PGSC0003DMT400066789">
    <property type="protein sequence ID" value="PGSC0003DMT400066789"/>
    <property type="gene ID" value="PGSC0003DMG400025966"/>
</dbReference>
<evidence type="ECO:0000313" key="1">
    <source>
        <dbReference type="EnsemblPlants" id="PGSC0003DMT400066789"/>
    </source>
</evidence>
<dbReference type="ExpressionAtlas" id="M1CG66">
    <property type="expression patterns" value="baseline"/>
</dbReference>